<dbReference type="EMBL" id="JACGWM010000014">
    <property type="protein sequence ID" value="KAL0328118.1"/>
    <property type="molecule type" value="Genomic_DNA"/>
</dbReference>
<reference evidence="4" key="1">
    <citation type="submission" date="2020-06" db="EMBL/GenBank/DDBJ databases">
        <authorList>
            <person name="Li T."/>
            <person name="Hu X."/>
            <person name="Zhang T."/>
            <person name="Song X."/>
            <person name="Zhang H."/>
            <person name="Dai N."/>
            <person name="Sheng W."/>
            <person name="Hou X."/>
            <person name="Wei L."/>
        </authorList>
    </citation>
    <scope>NUCLEOTIDE SEQUENCE</scope>
    <source>
        <strain evidence="4">KEN8</strain>
        <tissue evidence="4">Leaf</tissue>
    </source>
</reference>
<dbReference type="InterPro" id="IPR039537">
    <property type="entry name" value="Retrotran_Ty1/copia-like"/>
</dbReference>
<dbReference type="PROSITE" id="PS50994">
    <property type="entry name" value="INTEGRASE"/>
    <property type="match status" value="1"/>
</dbReference>
<protein>
    <recommendedName>
        <fullName evidence="3">Integrase catalytic domain-containing protein</fullName>
    </recommendedName>
</protein>
<reference evidence="4" key="2">
    <citation type="journal article" date="2024" name="Plant">
        <title>Genomic evolution and insights into agronomic trait innovations of Sesamum species.</title>
        <authorList>
            <person name="Miao H."/>
            <person name="Wang L."/>
            <person name="Qu L."/>
            <person name="Liu H."/>
            <person name="Sun Y."/>
            <person name="Le M."/>
            <person name="Wang Q."/>
            <person name="Wei S."/>
            <person name="Zheng Y."/>
            <person name="Lin W."/>
            <person name="Duan Y."/>
            <person name="Cao H."/>
            <person name="Xiong S."/>
            <person name="Wang X."/>
            <person name="Wei L."/>
            <person name="Li C."/>
            <person name="Ma Q."/>
            <person name="Ju M."/>
            <person name="Zhao R."/>
            <person name="Li G."/>
            <person name="Mu C."/>
            <person name="Tian Q."/>
            <person name="Mei H."/>
            <person name="Zhang T."/>
            <person name="Gao T."/>
            <person name="Zhang H."/>
        </authorList>
    </citation>
    <scope>NUCLEOTIDE SEQUENCE</scope>
    <source>
        <strain evidence="4">KEN8</strain>
    </source>
</reference>
<accession>A0AAW2MCK4</accession>
<dbReference type="PANTHER" id="PTHR42648:SF27">
    <property type="entry name" value="RNA-DIRECTED DNA POLYMERASE"/>
    <property type="match status" value="1"/>
</dbReference>
<dbReference type="PANTHER" id="PTHR42648">
    <property type="entry name" value="TRANSPOSASE, PUTATIVE-RELATED"/>
    <property type="match status" value="1"/>
</dbReference>
<dbReference type="InterPro" id="IPR036397">
    <property type="entry name" value="RNaseH_sf"/>
</dbReference>
<dbReference type="InterPro" id="IPR013103">
    <property type="entry name" value="RVT_2"/>
</dbReference>
<dbReference type="AlphaFoldDB" id="A0AAW2MCK4"/>
<gene>
    <name evidence="4" type="ORF">Scaly_2244400</name>
</gene>
<dbReference type="SUPFAM" id="SSF53098">
    <property type="entry name" value="Ribonuclease H-like"/>
    <property type="match status" value="2"/>
</dbReference>
<comment type="caution">
    <text evidence="4">The sequence shown here is derived from an EMBL/GenBank/DDBJ whole genome shotgun (WGS) entry which is preliminary data.</text>
</comment>
<sequence>MRKGIGRGIFPNSLLSKVLQRSKKLCTDKVVLRLDDGKAVAVEVVGTVSLVISDHVTLELKDCYLSLNTQARGGFSYFIIFTNDHSRYGNVYLMRYKSEAFVGSKNSDLKLRTKLVAIIKTLRSDRGGEYLSVEFRDIVEPTISIDNVPILCRSARVPQPPLRYAFLGVMGQLDNDPKTYGEAMSNIDSGKYHEAMKFEMDSMSLNQVWKLVDRSKSVKPVRCKWVYKRKIGGDGEVTTFKAGLVAKGYTQRPKPEGFTVVGEEHKVCHLQSSIYGLKQAFRSWNICFEEVIRSYNFIKNDFDPCVYKKVDEQGGKFSVDHSLIDGDALAFQLFLPLVYNALITRVDGFAMTTNEKMKKWTRRDSLPQIRRRLHIRFKNKLQAFESTSAEKNQGITLNFRDPKSYIGHIYILAAIEYFSKWVETIPLKEVKKETVVDFIRISIIFRYGVPRYIITDNGRPFYNKLMVQIMCAVQLQAT</sequence>
<evidence type="ECO:0000259" key="3">
    <source>
        <dbReference type="PROSITE" id="PS50994"/>
    </source>
</evidence>
<dbReference type="GO" id="GO:0016787">
    <property type="term" value="F:hydrolase activity"/>
    <property type="evidence" value="ECO:0007669"/>
    <property type="project" value="UniProtKB-KW"/>
</dbReference>
<dbReference type="InterPro" id="IPR012337">
    <property type="entry name" value="RNaseH-like_sf"/>
</dbReference>
<dbReference type="GO" id="GO:0046872">
    <property type="term" value="F:metal ion binding"/>
    <property type="evidence" value="ECO:0007669"/>
    <property type="project" value="UniProtKB-KW"/>
</dbReference>
<evidence type="ECO:0000313" key="4">
    <source>
        <dbReference type="EMBL" id="KAL0328118.1"/>
    </source>
</evidence>
<dbReference type="InterPro" id="IPR001584">
    <property type="entry name" value="Integrase_cat-core"/>
</dbReference>
<evidence type="ECO:0000256" key="2">
    <source>
        <dbReference type="ARBA" id="ARBA00022801"/>
    </source>
</evidence>
<dbReference type="GO" id="GO:0015074">
    <property type="term" value="P:DNA integration"/>
    <property type="evidence" value="ECO:0007669"/>
    <property type="project" value="InterPro"/>
</dbReference>
<organism evidence="4">
    <name type="scientific">Sesamum calycinum</name>
    <dbReference type="NCBI Taxonomy" id="2727403"/>
    <lineage>
        <taxon>Eukaryota</taxon>
        <taxon>Viridiplantae</taxon>
        <taxon>Streptophyta</taxon>
        <taxon>Embryophyta</taxon>
        <taxon>Tracheophyta</taxon>
        <taxon>Spermatophyta</taxon>
        <taxon>Magnoliopsida</taxon>
        <taxon>eudicotyledons</taxon>
        <taxon>Gunneridae</taxon>
        <taxon>Pentapetalae</taxon>
        <taxon>asterids</taxon>
        <taxon>lamiids</taxon>
        <taxon>Lamiales</taxon>
        <taxon>Pedaliaceae</taxon>
        <taxon>Sesamum</taxon>
    </lineage>
</organism>
<proteinExistence type="predicted"/>
<keyword evidence="2" id="KW-0378">Hydrolase</keyword>
<feature type="domain" description="Integrase catalytic" evidence="3">
    <location>
        <begin position="386"/>
        <end position="478"/>
    </location>
</feature>
<dbReference type="Gene3D" id="3.30.420.10">
    <property type="entry name" value="Ribonuclease H-like superfamily/Ribonuclease H"/>
    <property type="match status" value="2"/>
</dbReference>
<keyword evidence="1" id="KW-0479">Metal-binding</keyword>
<dbReference type="Pfam" id="PF07727">
    <property type="entry name" value="RVT_2"/>
    <property type="match status" value="1"/>
</dbReference>
<dbReference type="GO" id="GO:0003676">
    <property type="term" value="F:nucleic acid binding"/>
    <property type="evidence" value="ECO:0007669"/>
    <property type="project" value="InterPro"/>
</dbReference>
<evidence type="ECO:0000256" key="1">
    <source>
        <dbReference type="ARBA" id="ARBA00022723"/>
    </source>
</evidence>
<name>A0AAW2MCK4_9LAMI</name>